<dbReference type="Proteomes" id="UP000823615">
    <property type="component" value="Unassembled WGS sequence"/>
</dbReference>
<dbReference type="PANTHER" id="PTHR32196:SF71">
    <property type="entry name" value="AUTOINDUCER 2 IMPORT SYSTEM PERMEASE PROTEIN LSRD"/>
    <property type="match status" value="1"/>
</dbReference>
<keyword evidence="4" id="KW-1003">Cell membrane</keyword>
<keyword evidence="5" id="KW-0997">Cell inner membrane</keyword>
<comment type="subunit">
    <text evidence="2">The complex is composed of two ATP-binding proteins (LsrA), two transmembrane proteins (LsrC and LsrD) and a solute-binding protein (LsrB).</text>
</comment>
<evidence type="ECO:0000256" key="2">
    <source>
        <dbReference type="ARBA" id="ARBA00011262"/>
    </source>
</evidence>
<evidence type="ECO:0000256" key="11">
    <source>
        <dbReference type="SAM" id="Phobius"/>
    </source>
</evidence>
<dbReference type="CDD" id="cd06579">
    <property type="entry name" value="TM_PBP1_transp_AraH_like"/>
    <property type="match status" value="1"/>
</dbReference>
<comment type="function">
    <text evidence="9">Part of the ABC transporter complex LsrABCD involved in autoinducer 2 (AI-2) import. Probably responsible for the translocation of the substrate across the membrane.</text>
</comment>
<comment type="caution">
    <text evidence="12">The sequence shown here is derived from an EMBL/GenBank/DDBJ whole genome shotgun (WGS) entry which is preliminary data.</text>
</comment>
<dbReference type="GO" id="GO:0005886">
    <property type="term" value="C:plasma membrane"/>
    <property type="evidence" value="ECO:0007669"/>
    <property type="project" value="UniProtKB-SubCell"/>
</dbReference>
<comment type="subcellular location">
    <subcellularLocation>
        <location evidence="1">Cell membrane</location>
        <topology evidence="1">Multi-pass membrane protein</topology>
    </subcellularLocation>
</comment>
<accession>A0A9D9DY35</accession>
<keyword evidence="3" id="KW-0813">Transport</keyword>
<organism evidence="12 13">
    <name type="scientific">Candidatus Ornithospirochaeta stercoripullorum</name>
    <dbReference type="NCBI Taxonomy" id="2840899"/>
    <lineage>
        <taxon>Bacteria</taxon>
        <taxon>Pseudomonadati</taxon>
        <taxon>Spirochaetota</taxon>
        <taxon>Spirochaetia</taxon>
        <taxon>Spirochaetales</taxon>
        <taxon>Spirochaetaceae</taxon>
        <taxon>Spirochaetaceae incertae sedis</taxon>
        <taxon>Candidatus Ornithospirochaeta</taxon>
    </lineage>
</organism>
<dbReference type="PANTHER" id="PTHR32196">
    <property type="entry name" value="ABC TRANSPORTER PERMEASE PROTEIN YPHD-RELATED-RELATED"/>
    <property type="match status" value="1"/>
</dbReference>
<dbReference type="Pfam" id="PF02653">
    <property type="entry name" value="BPD_transp_2"/>
    <property type="match status" value="1"/>
</dbReference>
<sequence>MMTGSVKKQVKQAVPAWIILAAIIIIAALLSPSFRRIGNIRNVITQSVVLAVVAIAQANVLFIGGIDMSVSSIISISTIFVAMFSYDSALGLVGSIVLALVVGAVTGLVNGIGVVKFRIPAMIITISTQAILKGIALILMPSSGGRVNMAFSSFMRKRIGLFTFAAIVAIALYIIFYVVYHYTRLGRRIYAVGNSELYASQSGIPVNKTIVVTYIISGVIAAFAGIILSTRISTGNPLVGDSYAMDSVAAAVVGGISMNGGVGSVVGALAGAVIMTLINNVINQLEISPYYQYITKGLVLVLSLLIFQLKRRKTV</sequence>
<keyword evidence="6 11" id="KW-0812">Transmembrane</keyword>
<gene>
    <name evidence="12" type="ORF">IAA97_01805</name>
</gene>
<evidence type="ECO:0000256" key="9">
    <source>
        <dbReference type="ARBA" id="ARBA00025439"/>
    </source>
</evidence>
<reference evidence="12" key="1">
    <citation type="submission" date="2020-10" db="EMBL/GenBank/DDBJ databases">
        <authorList>
            <person name="Gilroy R."/>
        </authorList>
    </citation>
    <scope>NUCLEOTIDE SEQUENCE</scope>
    <source>
        <strain evidence="12">7293</strain>
    </source>
</reference>
<dbReference type="EMBL" id="JADIMT010000030">
    <property type="protein sequence ID" value="MBO8435701.1"/>
    <property type="molecule type" value="Genomic_DNA"/>
</dbReference>
<feature type="transmembrane region" description="Helical" evidence="11">
    <location>
        <begin position="210"/>
        <end position="228"/>
    </location>
</feature>
<keyword evidence="7 11" id="KW-1133">Transmembrane helix</keyword>
<feature type="transmembrane region" description="Helical" evidence="11">
    <location>
        <begin position="43"/>
        <end position="62"/>
    </location>
</feature>
<reference evidence="12" key="2">
    <citation type="journal article" date="2021" name="PeerJ">
        <title>Extensive microbial diversity within the chicken gut microbiome revealed by metagenomics and culture.</title>
        <authorList>
            <person name="Gilroy R."/>
            <person name="Ravi A."/>
            <person name="Getino M."/>
            <person name="Pursley I."/>
            <person name="Horton D.L."/>
            <person name="Alikhan N.F."/>
            <person name="Baker D."/>
            <person name="Gharbi K."/>
            <person name="Hall N."/>
            <person name="Watson M."/>
            <person name="Adriaenssens E.M."/>
            <person name="Foster-Nyarko E."/>
            <person name="Jarju S."/>
            <person name="Secka A."/>
            <person name="Antonio M."/>
            <person name="Oren A."/>
            <person name="Chaudhuri R.R."/>
            <person name="La Ragione R."/>
            <person name="Hildebrand F."/>
            <person name="Pallen M.J."/>
        </authorList>
    </citation>
    <scope>NUCLEOTIDE SEQUENCE</scope>
    <source>
        <strain evidence="12">7293</strain>
    </source>
</reference>
<dbReference type="GO" id="GO:0022857">
    <property type="term" value="F:transmembrane transporter activity"/>
    <property type="evidence" value="ECO:0007669"/>
    <property type="project" value="InterPro"/>
</dbReference>
<feature type="transmembrane region" description="Helical" evidence="11">
    <location>
        <begin position="159"/>
        <end position="180"/>
    </location>
</feature>
<feature type="transmembrane region" description="Helical" evidence="11">
    <location>
        <begin position="290"/>
        <end position="309"/>
    </location>
</feature>
<evidence type="ECO:0000256" key="5">
    <source>
        <dbReference type="ARBA" id="ARBA00022519"/>
    </source>
</evidence>
<dbReference type="AlphaFoldDB" id="A0A9D9DY35"/>
<evidence type="ECO:0000256" key="4">
    <source>
        <dbReference type="ARBA" id="ARBA00022475"/>
    </source>
</evidence>
<evidence type="ECO:0000256" key="3">
    <source>
        <dbReference type="ARBA" id="ARBA00022448"/>
    </source>
</evidence>
<evidence type="ECO:0000256" key="10">
    <source>
        <dbReference type="ARBA" id="ARBA00039381"/>
    </source>
</evidence>
<evidence type="ECO:0000256" key="7">
    <source>
        <dbReference type="ARBA" id="ARBA00022989"/>
    </source>
</evidence>
<evidence type="ECO:0000256" key="1">
    <source>
        <dbReference type="ARBA" id="ARBA00004651"/>
    </source>
</evidence>
<feature type="transmembrane region" description="Helical" evidence="11">
    <location>
        <begin position="93"/>
        <end position="113"/>
    </location>
</feature>
<name>A0A9D9DY35_9SPIO</name>
<keyword evidence="8 11" id="KW-0472">Membrane</keyword>
<evidence type="ECO:0000256" key="6">
    <source>
        <dbReference type="ARBA" id="ARBA00022692"/>
    </source>
</evidence>
<evidence type="ECO:0000313" key="12">
    <source>
        <dbReference type="EMBL" id="MBO8435701.1"/>
    </source>
</evidence>
<feature type="transmembrane region" description="Helical" evidence="11">
    <location>
        <begin position="12"/>
        <end position="31"/>
    </location>
</feature>
<protein>
    <recommendedName>
        <fullName evidence="10">Autoinducer 2 import system permease protein LsrD</fullName>
    </recommendedName>
</protein>
<evidence type="ECO:0000256" key="8">
    <source>
        <dbReference type="ARBA" id="ARBA00023136"/>
    </source>
</evidence>
<feature type="transmembrane region" description="Helical" evidence="11">
    <location>
        <begin position="248"/>
        <end position="278"/>
    </location>
</feature>
<proteinExistence type="predicted"/>
<evidence type="ECO:0000313" key="13">
    <source>
        <dbReference type="Proteomes" id="UP000823615"/>
    </source>
</evidence>
<feature type="transmembrane region" description="Helical" evidence="11">
    <location>
        <begin position="119"/>
        <end position="139"/>
    </location>
</feature>
<dbReference type="InterPro" id="IPR001851">
    <property type="entry name" value="ABC_transp_permease"/>
</dbReference>